<proteinExistence type="predicted"/>
<keyword evidence="5" id="KW-0732">Signal</keyword>
<gene>
    <name evidence="13" type="ORF">Cenrod_1824</name>
</gene>
<evidence type="ECO:0000256" key="11">
    <source>
        <dbReference type="SAM" id="MobiDB-lite"/>
    </source>
</evidence>
<dbReference type="Pfam" id="PF02518">
    <property type="entry name" value="HATPase_c"/>
    <property type="match status" value="1"/>
</dbReference>
<dbReference type="InterPro" id="IPR003594">
    <property type="entry name" value="HATPase_dom"/>
</dbReference>
<sequence length="332" mass="36952">MKQANKKDIFRIEFEILENAAKVLRSPDYVDNPIRTQFEDLYIGYKKLLQQSQQLVNISDRQQDRLIKLQNLKDDFLSTASHELRTPITSVLGFIQVIKKKLNEVIYPRLLPLDSKTEKTVRQIDGNIDIIISEGERLTCLINDILDLSKMRAGKMEWKSHPVAPADVVQRATAATSSLFDKKSIPLEIEIAPNLPTWMGDGDRLIQVMINLLSNAVKFTNQGTVTCRVISIHQSVRVSVQDSGSGIAAEHHQAVFEKFRQVGDDVADGPKGTGLGLPICKEIVEHHGGRIWVDSEPGRGSTFVFEIPAGQPADSGTLQKNPAEPIDLQGGR</sequence>
<evidence type="ECO:0000256" key="3">
    <source>
        <dbReference type="ARBA" id="ARBA00022553"/>
    </source>
</evidence>
<dbReference type="Gene3D" id="1.10.287.130">
    <property type="match status" value="1"/>
</dbReference>
<dbReference type="EC" id="2.7.13.3" evidence="2"/>
<evidence type="ECO:0000256" key="1">
    <source>
        <dbReference type="ARBA" id="ARBA00000085"/>
    </source>
</evidence>
<evidence type="ECO:0000256" key="2">
    <source>
        <dbReference type="ARBA" id="ARBA00012438"/>
    </source>
</evidence>
<protein>
    <recommendedName>
        <fullName evidence="10">Virulence sensor protein BvgS</fullName>
        <ecNumber evidence="2">2.7.13.3</ecNumber>
    </recommendedName>
</protein>
<dbReference type="RefSeq" id="WP_022774340.1">
    <property type="nucleotide sequence ID" value="NC_022576.1"/>
</dbReference>
<dbReference type="SUPFAM" id="SSF47384">
    <property type="entry name" value="Homodimeric domain of signal transducing histidine kinase"/>
    <property type="match status" value="1"/>
</dbReference>
<keyword evidence="7" id="KW-0902">Two-component regulatory system</keyword>
<name>U5NCG2_9BURK</name>
<dbReference type="PANTHER" id="PTHR43711">
    <property type="entry name" value="TWO-COMPONENT HISTIDINE KINASE"/>
    <property type="match status" value="1"/>
</dbReference>
<dbReference type="Gene3D" id="3.30.565.10">
    <property type="entry name" value="Histidine kinase-like ATPase, C-terminal domain"/>
    <property type="match status" value="1"/>
</dbReference>
<evidence type="ECO:0000259" key="12">
    <source>
        <dbReference type="PROSITE" id="PS50109"/>
    </source>
</evidence>
<evidence type="ECO:0000256" key="8">
    <source>
        <dbReference type="ARBA" id="ARBA00023026"/>
    </source>
</evidence>
<evidence type="ECO:0000313" key="13">
    <source>
        <dbReference type="EMBL" id="AGX87908.1"/>
    </source>
</evidence>
<dbReference type="HOGENOM" id="CLU_000445_89_3_4"/>
<dbReference type="EMBL" id="CP004885">
    <property type="protein sequence ID" value="AGX87908.1"/>
    <property type="molecule type" value="Genomic_DNA"/>
</dbReference>
<dbReference type="PROSITE" id="PS50109">
    <property type="entry name" value="HIS_KIN"/>
    <property type="match status" value="1"/>
</dbReference>
<dbReference type="InterPro" id="IPR036097">
    <property type="entry name" value="HisK_dim/P_sf"/>
</dbReference>
<dbReference type="InterPro" id="IPR003661">
    <property type="entry name" value="HisK_dim/P_dom"/>
</dbReference>
<comment type="catalytic activity">
    <reaction evidence="1">
        <text>ATP + protein L-histidine = ADP + protein N-phospho-L-histidine.</text>
        <dbReference type="EC" id="2.7.13.3"/>
    </reaction>
</comment>
<keyword evidence="14" id="KW-1185">Reference proteome</keyword>
<dbReference type="SMART" id="SM00387">
    <property type="entry name" value="HATPase_c"/>
    <property type="match status" value="1"/>
</dbReference>
<accession>U5NCG2</accession>
<dbReference type="CDD" id="cd00082">
    <property type="entry name" value="HisKA"/>
    <property type="match status" value="1"/>
</dbReference>
<dbReference type="InterPro" id="IPR036890">
    <property type="entry name" value="HATPase_C_sf"/>
</dbReference>
<dbReference type="Proteomes" id="UP000017184">
    <property type="component" value="Chromosome"/>
</dbReference>
<dbReference type="SMART" id="SM00388">
    <property type="entry name" value="HisKA"/>
    <property type="match status" value="1"/>
</dbReference>
<dbReference type="KEGG" id="cbx:Cenrod_1824"/>
<evidence type="ECO:0000256" key="5">
    <source>
        <dbReference type="ARBA" id="ARBA00022729"/>
    </source>
</evidence>
<dbReference type="Pfam" id="PF00512">
    <property type="entry name" value="HisKA"/>
    <property type="match status" value="1"/>
</dbReference>
<reference evidence="13 14" key="1">
    <citation type="journal article" date="2013" name="Genome Biol.">
        <title>Genomic analysis reveals key aspects of prokaryotic symbiosis in the phototrophic consortium "Chlorochromatium aggregatum".</title>
        <authorList>
            <person name="Liu Z."/>
            <person name="Muller J."/>
            <person name="Li T."/>
            <person name="Alvey R.M."/>
            <person name="Vogl K."/>
            <person name="Frigaard N.U."/>
            <person name="Rockwell N.C."/>
            <person name="Boyd E.S."/>
            <person name="Tomsho L.P."/>
            <person name="Schuster S.C."/>
            <person name="Henke P."/>
            <person name="Rohde M."/>
            <person name="Overmann J."/>
            <person name="Bryant D.A."/>
        </authorList>
    </citation>
    <scope>NUCLEOTIDE SEQUENCE [LARGE SCALE GENOMIC DNA]</scope>
    <source>
        <strain evidence="13">CR</strain>
    </source>
</reference>
<comment type="function">
    <text evidence="9">Member of the two-component regulatory system BvgS/BvgA. Phosphorylates BvgA via a four-step phosphorelay in response to environmental signals.</text>
</comment>
<dbReference type="SUPFAM" id="SSF55874">
    <property type="entry name" value="ATPase domain of HSP90 chaperone/DNA topoisomerase II/histidine kinase"/>
    <property type="match status" value="1"/>
</dbReference>
<dbReference type="InterPro" id="IPR050736">
    <property type="entry name" value="Sensor_HK_Regulatory"/>
</dbReference>
<dbReference type="AlphaFoldDB" id="U5NCG2"/>
<dbReference type="GO" id="GO:0000155">
    <property type="term" value="F:phosphorelay sensor kinase activity"/>
    <property type="evidence" value="ECO:0007669"/>
    <property type="project" value="InterPro"/>
</dbReference>
<evidence type="ECO:0000256" key="9">
    <source>
        <dbReference type="ARBA" id="ARBA00058004"/>
    </source>
</evidence>
<keyword evidence="8" id="KW-0843">Virulence</keyword>
<feature type="domain" description="Histidine kinase" evidence="12">
    <location>
        <begin position="79"/>
        <end position="311"/>
    </location>
</feature>
<evidence type="ECO:0000256" key="6">
    <source>
        <dbReference type="ARBA" id="ARBA00022777"/>
    </source>
</evidence>
<evidence type="ECO:0000256" key="10">
    <source>
        <dbReference type="ARBA" id="ARBA00070152"/>
    </source>
</evidence>
<dbReference type="eggNOG" id="COG2205">
    <property type="taxonomic scope" value="Bacteria"/>
</dbReference>
<feature type="region of interest" description="Disordered" evidence="11">
    <location>
        <begin position="310"/>
        <end position="332"/>
    </location>
</feature>
<organism evidence="13 14">
    <name type="scientific">Candidatus Symbiobacter mobilis CR</name>
    <dbReference type="NCBI Taxonomy" id="946483"/>
    <lineage>
        <taxon>Bacteria</taxon>
        <taxon>Pseudomonadati</taxon>
        <taxon>Pseudomonadota</taxon>
        <taxon>Betaproteobacteria</taxon>
        <taxon>Burkholderiales</taxon>
        <taxon>Comamonadaceae</taxon>
    </lineage>
</organism>
<dbReference type="PANTHER" id="PTHR43711:SF30">
    <property type="entry name" value="HISTIDINE KINASE"/>
    <property type="match status" value="1"/>
</dbReference>
<dbReference type="InterPro" id="IPR004358">
    <property type="entry name" value="Sig_transdc_His_kin-like_C"/>
</dbReference>
<keyword evidence="4" id="KW-0808">Transferase</keyword>
<dbReference type="InterPro" id="IPR005467">
    <property type="entry name" value="His_kinase_dom"/>
</dbReference>
<dbReference type="FunFam" id="3.30.565.10:FF:000010">
    <property type="entry name" value="Sensor histidine kinase RcsC"/>
    <property type="match status" value="1"/>
</dbReference>
<dbReference type="STRING" id="946483.Cenrod_1824"/>
<keyword evidence="3" id="KW-0597">Phosphoprotein</keyword>
<dbReference type="CDD" id="cd16922">
    <property type="entry name" value="HATPase_EvgS-ArcB-TorS-like"/>
    <property type="match status" value="1"/>
</dbReference>
<evidence type="ECO:0000313" key="14">
    <source>
        <dbReference type="Proteomes" id="UP000017184"/>
    </source>
</evidence>
<dbReference type="PRINTS" id="PR00344">
    <property type="entry name" value="BCTRLSENSOR"/>
</dbReference>
<dbReference type="OrthoDB" id="9810730at2"/>
<evidence type="ECO:0000256" key="7">
    <source>
        <dbReference type="ARBA" id="ARBA00023012"/>
    </source>
</evidence>
<keyword evidence="6 13" id="KW-0418">Kinase</keyword>
<evidence type="ECO:0000256" key="4">
    <source>
        <dbReference type="ARBA" id="ARBA00022679"/>
    </source>
</evidence>